<dbReference type="Proteomes" id="UP000001551">
    <property type="component" value="Chromosome"/>
</dbReference>
<dbReference type="eggNOG" id="COG3872">
    <property type="taxonomic scope" value="Bacteria"/>
</dbReference>
<evidence type="ECO:0000313" key="4">
    <source>
        <dbReference type="Proteomes" id="UP000001551"/>
    </source>
</evidence>
<gene>
    <name evidence="3" type="ordered locus">Ethha_1985</name>
</gene>
<evidence type="ECO:0000256" key="1">
    <source>
        <dbReference type="SAM" id="MobiDB-lite"/>
    </source>
</evidence>
<dbReference type="KEGG" id="eha:Ethha_1985"/>
<keyword evidence="2" id="KW-1133">Transmembrane helix</keyword>
<feature type="transmembrane region" description="Helical" evidence="2">
    <location>
        <begin position="253"/>
        <end position="274"/>
    </location>
</feature>
<protein>
    <recommendedName>
        <fullName evidence="5">DUF1385 domain-containing protein</fullName>
    </recommendedName>
</protein>
<evidence type="ECO:0000313" key="3">
    <source>
        <dbReference type="EMBL" id="ADU27503.1"/>
    </source>
</evidence>
<keyword evidence="2" id="KW-0812">Transmembrane</keyword>
<feature type="transmembrane region" description="Helical" evidence="2">
    <location>
        <begin position="228"/>
        <end position="247"/>
    </location>
</feature>
<feature type="transmembrane region" description="Helical" evidence="2">
    <location>
        <begin position="163"/>
        <end position="183"/>
    </location>
</feature>
<feature type="region of interest" description="Disordered" evidence="1">
    <location>
        <begin position="92"/>
        <end position="121"/>
    </location>
</feature>
<feature type="transmembrane region" description="Helical" evidence="2">
    <location>
        <begin position="127"/>
        <end position="151"/>
    </location>
</feature>
<accession>E6U2W1</accession>
<evidence type="ECO:0008006" key="5">
    <source>
        <dbReference type="Google" id="ProtNLM"/>
    </source>
</evidence>
<reference evidence="3 4" key="1">
    <citation type="submission" date="2010-12" db="EMBL/GenBank/DDBJ databases">
        <title>Complete sequence of Ethanoligenens harbinense YUAN-3.</title>
        <authorList>
            <person name="Lucas S."/>
            <person name="Copeland A."/>
            <person name="Lapidus A."/>
            <person name="Cheng J.-F."/>
            <person name="Bruce D."/>
            <person name="Goodwin L."/>
            <person name="Pitluck S."/>
            <person name="Chertkov O."/>
            <person name="Misra M."/>
            <person name="Detter J.C."/>
            <person name="Han C."/>
            <person name="Tapia R."/>
            <person name="Land M."/>
            <person name="Hauser L."/>
            <person name="Jeffries C."/>
            <person name="Kyrpides N."/>
            <person name="Ivanova N."/>
            <person name="Mikhailova N."/>
            <person name="Wang A."/>
            <person name="Mouttaki H."/>
            <person name="He Z."/>
            <person name="Zhou J."/>
            <person name="Hemme C.L."/>
            <person name="Woyke T."/>
        </authorList>
    </citation>
    <scope>NUCLEOTIDE SEQUENCE [LARGE SCALE GENOMIC DNA]</scope>
    <source>
        <strain evidence="4">DSM 18485 / JCM 12961 / CGMCC 1.5033 / YUAN-3</strain>
    </source>
</reference>
<proteinExistence type="predicted"/>
<dbReference type="HOGENOM" id="CLU_038140_0_0_9"/>
<dbReference type="PANTHER" id="PTHR42867">
    <property type="entry name" value="MEMBRANE PROTEIN-RELATED"/>
    <property type="match status" value="1"/>
</dbReference>
<dbReference type="AlphaFoldDB" id="E6U2W1"/>
<organism evidence="3 4">
    <name type="scientific">Ethanoligenens harbinense (strain DSM 18485 / JCM 12961 / CGMCC 1.5033 / YUAN-3)</name>
    <dbReference type="NCBI Taxonomy" id="663278"/>
    <lineage>
        <taxon>Bacteria</taxon>
        <taxon>Bacillati</taxon>
        <taxon>Bacillota</taxon>
        <taxon>Clostridia</taxon>
        <taxon>Eubacteriales</taxon>
        <taxon>Oscillospiraceae</taxon>
        <taxon>Ethanoligenens</taxon>
    </lineage>
</organism>
<dbReference type="PANTHER" id="PTHR42867:SF1">
    <property type="entry name" value="MEMBRANE PROTEIN-RELATED"/>
    <property type="match status" value="1"/>
</dbReference>
<dbReference type="RefSeq" id="WP_013485851.1">
    <property type="nucleotide sequence ID" value="NC_014828.1"/>
</dbReference>
<dbReference type="STRING" id="663278.Ethha_1985"/>
<evidence type="ECO:0000256" key="2">
    <source>
        <dbReference type="SAM" id="Phobius"/>
    </source>
</evidence>
<dbReference type="Pfam" id="PF07136">
    <property type="entry name" value="DUF1385"/>
    <property type="match status" value="1"/>
</dbReference>
<keyword evidence="4" id="KW-1185">Reference proteome</keyword>
<name>E6U2W1_ETHHY</name>
<sequence length="328" mass="35892">MTTTNHRTMIGGQAVIEGVMMRGPQSTAMAVRRPGGEIHLETWENSSIRDRWPILGLPILRGVVSFVEMLVFGYKTLMTSAEISGMLEETDQEAVRADAASPSEQTDTAAAAKEDESDAPSSKGMTAVAGFSMVLGLLLAVGLFLVLPAVLVKYTSGVVHYGAFRSLAEGAVRLGLFVGYLALLSRMEDVKRLYGYHGAEHKTIYCYEHGDELTVENARRYTRLHPRCGTSFLLIVIIIGIVVSSFITWDNLAVRVLLKLLLLPLVVGVSYEIIKFAGRHDTGLMRAVLAPGLWLQKLTTREPDDSQLEVAIRSLQAVLTGNRADDAW</sequence>
<dbReference type="InterPro" id="IPR010787">
    <property type="entry name" value="DUF1385"/>
</dbReference>
<dbReference type="EMBL" id="CP002400">
    <property type="protein sequence ID" value="ADU27503.1"/>
    <property type="molecule type" value="Genomic_DNA"/>
</dbReference>
<keyword evidence="2" id="KW-0472">Membrane</keyword>